<feature type="coiled-coil region" evidence="1">
    <location>
        <begin position="196"/>
        <end position="223"/>
    </location>
</feature>
<accession>A0AAN6V9R4</accession>
<reference evidence="2" key="1">
    <citation type="journal article" date="2023" name="Mol. Phylogenet. Evol.">
        <title>Genome-scale phylogeny and comparative genomics of the fungal order Sordariales.</title>
        <authorList>
            <person name="Hensen N."/>
            <person name="Bonometti L."/>
            <person name="Westerberg I."/>
            <person name="Brannstrom I.O."/>
            <person name="Guillou S."/>
            <person name="Cros-Aarteil S."/>
            <person name="Calhoun S."/>
            <person name="Haridas S."/>
            <person name="Kuo A."/>
            <person name="Mondo S."/>
            <person name="Pangilinan J."/>
            <person name="Riley R."/>
            <person name="LaButti K."/>
            <person name="Andreopoulos B."/>
            <person name="Lipzen A."/>
            <person name="Chen C."/>
            <person name="Yan M."/>
            <person name="Daum C."/>
            <person name="Ng V."/>
            <person name="Clum A."/>
            <person name="Steindorff A."/>
            <person name="Ohm R.A."/>
            <person name="Martin F."/>
            <person name="Silar P."/>
            <person name="Natvig D.O."/>
            <person name="Lalanne C."/>
            <person name="Gautier V."/>
            <person name="Ament-Velasquez S.L."/>
            <person name="Kruys A."/>
            <person name="Hutchinson M.I."/>
            <person name="Powell A.J."/>
            <person name="Barry K."/>
            <person name="Miller A.N."/>
            <person name="Grigoriev I.V."/>
            <person name="Debuchy R."/>
            <person name="Gladieux P."/>
            <person name="Hiltunen Thoren M."/>
            <person name="Johannesson H."/>
        </authorList>
    </citation>
    <scope>NUCLEOTIDE SEQUENCE</scope>
    <source>
        <strain evidence="2">CBS 141.50</strain>
    </source>
</reference>
<evidence type="ECO:0000313" key="2">
    <source>
        <dbReference type="EMBL" id="KAK4146996.1"/>
    </source>
</evidence>
<evidence type="ECO:0000256" key="1">
    <source>
        <dbReference type="SAM" id="Coils"/>
    </source>
</evidence>
<dbReference type="EMBL" id="MU853558">
    <property type="protein sequence ID" value="KAK4146996.1"/>
    <property type="molecule type" value="Genomic_DNA"/>
</dbReference>
<sequence>MSATDWSHITVCRLGYPGEGPERSPATILIGVHHNTVDLAQASELLRSAADVVYQFAELRDVAIEIIESVVCISASDSSTAPPRDRIWDGPFGYKFNEAFCSQPVIGASIGVSGSTKSGTLGGYLKIGTATKSRYVALTCHHVLRDGGAAHSPLDGRHPAVIEGTLNHPPLPELRIKRTVDKEIEENENLELSPALKAERALSKATLELLNRLEKELEGMEYQKTEVMSFLNDFAELYCMSGLRVSRDDWILDWGLAELLQSRVGSFDNLSSALSYDAILEIRSRERNAWSLRDKGGIISVDELATKTSPGNETTRRRNKNVVFKCGQWTGKTCGELNGVHSSIRICHKVAGTSDVTIMGKTMVVVSLSKLPQQWPVPWPGDRFPFGGDGDSGSLVFDYQGKALGLYFGGQRWTEDPKVAPPVGIARASVGGIHFVMPIVPIIDSVQATVQDDPFFEGLPVGVKFLWGKPLLG</sequence>
<comment type="caution">
    <text evidence="2">The sequence shown here is derived from an EMBL/GenBank/DDBJ whole genome shotgun (WGS) entry which is preliminary data.</text>
</comment>
<gene>
    <name evidence="2" type="ORF">C8A04DRAFT_25190</name>
</gene>
<name>A0AAN6V9R4_9PEZI</name>
<evidence type="ECO:0000313" key="3">
    <source>
        <dbReference type="Proteomes" id="UP001302676"/>
    </source>
</evidence>
<dbReference type="AlphaFoldDB" id="A0AAN6V9R4"/>
<keyword evidence="1" id="KW-0175">Coiled coil</keyword>
<proteinExistence type="predicted"/>
<dbReference type="RefSeq" id="XP_062640367.1">
    <property type="nucleotide sequence ID" value="XM_062779466.1"/>
</dbReference>
<dbReference type="GeneID" id="87816079"/>
<keyword evidence="3" id="KW-1185">Reference proteome</keyword>
<protein>
    <submittedName>
        <fullName evidence="2">Uncharacterized protein</fullName>
    </submittedName>
</protein>
<dbReference type="Proteomes" id="UP001302676">
    <property type="component" value="Unassembled WGS sequence"/>
</dbReference>
<organism evidence="2 3">
    <name type="scientific">Dichotomopilus funicola</name>
    <dbReference type="NCBI Taxonomy" id="1934379"/>
    <lineage>
        <taxon>Eukaryota</taxon>
        <taxon>Fungi</taxon>
        <taxon>Dikarya</taxon>
        <taxon>Ascomycota</taxon>
        <taxon>Pezizomycotina</taxon>
        <taxon>Sordariomycetes</taxon>
        <taxon>Sordariomycetidae</taxon>
        <taxon>Sordariales</taxon>
        <taxon>Chaetomiaceae</taxon>
        <taxon>Dichotomopilus</taxon>
    </lineage>
</organism>
<reference evidence="2" key="2">
    <citation type="submission" date="2023-05" db="EMBL/GenBank/DDBJ databases">
        <authorList>
            <consortium name="Lawrence Berkeley National Laboratory"/>
            <person name="Steindorff A."/>
            <person name="Hensen N."/>
            <person name="Bonometti L."/>
            <person name="Westerberg I."/>
            <person name="Brannstrom I.O."/>
            <person name="Guillou S."/>
            <person name="Cros-Aarteil S."/>
            <person name="Calhoun S."/>
            <person name="Haridas S."/>
            <person name="Kuo A."/>
            <person name="Mondo S."/>
            <person name="Pangilinan J."/>
            <person name="Riley R."/>
            <person name="Labutti K."/>
            <person name="Andreopoulos B."/>
            <person name="Lipzen A."/>
            <person name="Chen C."/>
            <person name="Yanf M."/>
            <person name="Daum C."/>
            <person name="Ng V."/>
            <person name="Clum A."/>
            <person name="Ohm R."/>
            <person name="Martin F."/>
            <person name="Silar P."/>
            <person name="Natvig D."/>
            <person name="Lalanne C."/>
            <person name="Gautier V."/>
            <person name="Ament-Velasquez S.L."/>
            <person name="Kruys A."/>
            <person name="Hutchinson M.I."/>
            <person name="Powell A.J."/>
            <person name="Barry K."/>
            <person name="Miller A.N."/>
            <person name="Grigoriev I.V."/>
            <person name="Debuchy R."/>
            <person name="Gladieux P."/>
            <person name="Thoren M.H."/>
            <person name="Johannesson H."/>
        </authorList>
    </citation>
    <scope>NUCLEOTIDE SEQUENCE</scope>
    <source>
        <strain evidence="2">CBS 141.50</strain>
    </source>
</reference>